<keyword evidence="2" id="KW-0067">ATP-binding</keyword>
<feature type="binding site" evidence="2">
    <location>
        <begin position="124"/>
        <end position="132"/>
    </location>
    <ligand>
        <name>ATP</name>
        <dbReference type="ChEBI" id="CHEBI:30616"/>
    </ligand>
</feature>
<evidence type="ECO:0000313" key="5">
    <source>
        <dbReference type="EMBL" id="AWI50001.1"/>
    </source>
</evidence>
<reference evidence="6" key="1">
    <citation type="submission" date="2018-05" db="EMBL/GenBank/DDBJ databases">
        <title>Complete genome sequence of Actinobacillus porcitonsillarum reference strain 9953L55 (CCUG 46996).</title>
        <authorList>
            <person name="Dona V."/>
            <person name="Perreten V."/>
        </authorList>
    </citation>
    <scope>NUCLEOTIDE SEQUENCE [LARGE SCALE GENOMIC DNA]</scope>
    <source>
        <strain evidence="6">9953L55</strain>
    </source>
</reference>
<proteinExistence type="predicted"/>
<dbReference type="PANTHER" id="PTHR13504:SF38">
    <property type="entry name" value="FIDO DOMAIN-CONTAINING PROTEIN"/>
    <property type="match status" value="1"/>
</dbReference>
<organism evidence="5 6">
    <name type="scientific">Actinobacillus porcitonsillarum</name>
    <dbReference type="NCBI Taxonomy" id="189834"/>
    <lineage>
        <taxon>Bacteria</taxon>
        <taxon>Pseudomonadati</taxon>
        <taxon>Pseudomonadota</taxon>
        <taxon>Gammaproteobacteria</taxon>
        <taxon>Pasteurellales</taxon>
        <taxon>Pasteurellaceae</taxon>
        <taxon>Actinobacillus</taxon>
    </lineage>
</organism>
<dbReference type="GO" id="GO:0005524">
    <property type="term" value="F:ATP binding"/>
    <property type="evidence" value="ECO:0007669"/>
    <property type="project" value="UniProtKB-KW"/>
</dbReference>
<evidence type="ECO:0000313" key="6">
    <source>
        <dbReference type="Proteomes" id="UP000244920"/>
    </source>
</evidence>
<dbReference type="InterPro" id="IPR036388">
    <property type="entry name" value="WH-like_DNA-bd_sf"/>
</dbReference>
<feature type="domain" description="Fido" evidence="4">
    <location>
        <begin position="94"/>
        <end position="236"/>
    </location>
</feature>
<dbReference type="PROSITE" id="PS51459">
    <property type="entry name" value="FIDO"/>
    <property type="match status" value="1"/>
</dbReference>
<accession>A0A2U8FG94</accession>
<dbReference type="PANTHER" id="PTHR13504">
    <property type="entry name" value="FIDO DOMAIN-CONTAINING PROTEIN DDB_G0283145"/>
    <property type="match status" value="1"/>
</dbReference>
<dbReference type="SUPFAM" id="SSF140931">
    <property type="entry name" value="Fic-like"/>
    <property type="match status" value="1"/>
</dbReference>
<name>A0A2U8FG94_9PAST</name>
<dbReference type="Gene3D" id="1.10.3290.10">
    <property type="entry name" value="Fido-like domain"/>
    <property type="match status" value="1"/>
</dbReference>
<evidence type="ECO:0000256" key="1">
    <source>
        <dbReference type="PIRSR" id="PIRSR640198-1"/>
    </source>
</evidence>
<feature type="site" description="Important for autoinhibition of adenylyltransferase activity" evidence="3">
    <location>
        <position position="50"/>
    </location>
</feature>
<feature type="active site" evidence="1">
    <location>
        <position position="173"/>
    </location>
</feature>
<sequence>MNPNFTITHVMLNQIVEISAIAGQLSLEKRDLHLRKENRIRSIQSSLAIENNSLTLDQVTRIINGKRVLGPPKDIHEVENAYQAYEQAFLLDPYDYRDLLKAHQLLTHGLIKDSGKFRSKDVAVYRGDQVVHLGARSDFIPKLVKDLLDWAKKSEMPALIKSCVVHFELEIIHPFSDGNGRIGRLWQNLILSKWEPLFEWIPIETVIYQHQQRYYDALSYSNKKNDSSAFIEFMLEAILTTLKSYSLSEMSDKLSDKLSDKEQQIYRKIQRYLTQYTVITNQKAARLLELSPASVRRYLAKFVEFNLLVAEGERKKRIYYLKEK</sequence>
<dbReference type="AlphaFoldDB" id="A0A2U8FG94"/>
<keyword evidence="2" id="KW-0547">Nucleotide-binding</keyword>
<evidence type="ECO:0000259" key="4">
    <source>
        <dbReference type="PROSITE" id="PS51459"/>
    </source>
</evidence>
<dbReference type="InterPro" id="IPR040198">
    <property type="entry name" value="Fido_containing"/>
</dbReference>
<feature type="binding site" evidence="2">
    <location>
        <begin position="214"/>
        <end position="215"/>
    </location>
    <ligand>
        <name>ATP</name>
        <dbReference type="ChEBI" id="CHEBI:30616"/>
    </ligand>
</feature>
<dbReference type="InterPro" id="IPR036597">
    <property type="entry name" value="Fido-like_dom_sf"/>
</dbReference>
<evidence type="ECO:0000256" key="3">
    <source>
        <dbReference type="PIRSR" id="PIRSR640198-3"/>
    </source>
</evidence>
<gene>
    <name evidence="5" type="ORF">DDU33_00125</name>
</gene>
<evidence type="ECO:0000256" key="2">
    <source>
        <dbReference type="PIRSR" id="PIRSR640198-2"/>
    </source>
</evidence>
<feature type="binding site" evidence="2">
    <location>
        <begin position="177"/>
        <end position="184"/>
    </location>
    <ligand>
        <name>ATP</name>
        <dbReference type="ChEBI" id="CHEBI:30616"/>
    </ligand>
</feature>
<dbReference type="InterPro" id="IPR003812">
    <property type="entry name" value="Fido"/>
</dbReference>
<dbReference type="KEGG" id="apor:DDU33_00125"/>
<dbReference type="RefSeq" id="WP_039895590.1">
    <property type="nucleotide sequence ID" value="NZ_CP029206.1"/>
</dbReference>
<feature type="binding site" evidence="2">
    <location>
        <position position="222"/>
    </location>
    <ligand>
        <name>ATP</name>
        <dbReference type="ChEBI" id="CHEBI:30616"/>
    </ligand>
</feature>
<keyword evidence="6" id="KW-1185">Reference proteome</keyword>
<dbReference type="Pfam" id="PF02661">
    <property type="entry name" value="Fic"/>
    <property type="match status" value="1"/>
</dbReference>
<protein>
    <submittedName>
        <fullName evidence="5">Fic family protein</fullName>
    </submittedName>
</protein>
<dbReference type="EMBL" id="CP029206">
    <property type="protein sequence ID" value="AWI50001.1"/>
    <property type="molecule type" value="Genomic_DNA"/>
</dbReference>
<dbReference type="Proteomes" id="UP000244920">
    <property type="component" value="Chromosome"/>
</dbReference>
<dbReference type="Gene3D" id="1.10.10.10">
    <property type="entry name" value="Winged helix-like DNA-binding domain superfamily/Winged helix DNA-binding domain"/>
    <property type="match status" value="1"/>
</dbReference>